<protein>
    <submittedName>
        <fullName evidence="1">Uncharacterized protein</fullName>
    </submittedName>
</protein>
<sequence length="193" mass="21018">MLRNVCAVLFIGIGLAIFLPVFSDAKDLVTSRPRSMKFERNGKIGVDTLKQIESDLKKSPGFDLKNNKVMELFTWDGPSGVGVIAAVREGIGVSAGCAIYEKIGGSGFEYVNGEPFCWFSSPSGQISDGGRFGVKFVGKIRQSSDSPINSMEFDLFYDGRRGIFCDPLSTSDKFNCNGKSTNHDEKEDSSKGK</sequence>
<comment type="caution">
    <text evidence="1">The sequence shown here is derived from an EMBL/GenBank/DDBJ whole genome shotgun (WGS) entry which is preliminary data.</text>
</comment>
<dbReference type="EMBL" id="SMRP01000075">
    <property type="protein sequence ID" value="TDG16371.1"/>
    <property type="molecule type" value="Genomic_DNA"/>
</dbReference>
<name>A0A4R5LX45_9BURK</name>
<accession>A0A4R5LX45</accession>
<organism evidence="1 2">
    <name type="scientific">Paraburkholderia silviterrae</name>
    <dbReference type="NCBI Taxonomy" id="2528715"/>
    <lineage>
        <taxon>Bacteria</taxon>
        <taxon>Pseudomonadati</taxon>
        <taxon>Pseudomonadota</taxon>
        <taxon>Betaproteobacteria</taxon>
        <taxon>Burkholderiales</taxon>
        <taxon>Burkholderiaceae</taxon>
        <taxon>Paraburkholderia</taxon>
    </lineage>
</organism>
<gene>
    <name evidence="1" type="ORF">EYW47_40580</name>
</gene>
<evidence type="ECO:0000313" key="2">
    <source>
        <dbReference type="Proteomes" id="UP000295722"/>
    </source>
</evidence>
<dbReference type="Proteomes" id="UP000295722">
    <property type="component" value="Unassembled WGS sequence"/>
</dbReference>
<proteinExistence type="predicted"/>
<dbReference type="OrthoDB" id="9134691at2"/>
<evidence type="ECO:0000313" key="1">
    <source>
        <dbReference type="EMBL" id="TDG16371.1"/>
    </source>
</evidence>
<dbReference type="RefSeq" id="WP_133200412.1">
    <property type="nucleotide sequence ID" value="NZ_JBHUCW010000052.1"/>
</dbReference>
<dbReference type="AlphaFoldDB" id="A0A4R5LX45"/>
<reference evidence="1 2" key="1">
    <citation type="submission" date="2019-03" db="EMBL/GenBank/DDBJ databases">
        <title>Paraburkholderia sp. 4M-K11, isolated from subtropical forest soil.</title>
        <authorList>
            <person name="Gao Z.-H."/>
            <person name="Qiu L.-H."/>
        </authorList>
    </citation>
    <scope>NUCLEOTIDE SEQUENCE [LARGE SCALE GENOMIC DNA]</scope>
    <source>
        <strain evidence="1 2">4M-K11</strain>
    </source>
</reference>
<keyword evidence="2" id="KW-1185">Reference proteome</keyword>